<dbReference type="InterPro" id="IPR058923">
    <property type="entry name" value="RCC1-like_dom"/>
</dbReference>
<dbReference type="WBParaSite" id="sdigi.contig19.g1678.t1">
    <property type="protein sequence ID" value="sdigi.contig19.g1678.t1"/>
    <property type="gene ID" value="sdigi.contig19.g1678"/>
</dbReference>
<dbReference type="PROSITE" id="PS00626">
    <property type="entry name" value="RCC1_2"/>
    <property type="match status" value="2"/>
</dbReference>
<evidence type="ECO:0000259" key="3">
    <source>
        <dbReference type="Pfam" id="PF25390"/>
    </source>
</evidence>
<dbReference type="InterPro" id="IPR009091">
    <property type="entry name" value="RCC1/BLIP-II"/>
</dbReference>
<dbReference type="PANTHER" id="PTHR22870:SF408">
    <property type="entry name" value="OS09G0560450 PROTEIN"/>
    <property type="match status" value="1"/>
</dbReference>
<evidence type="ECO:0000256" key="2">
    <source>
        <dbReference type="PROSITE-ProRule" id="PRU00235"/>
    </source>
</evidence>
<protein>
    <recommendedName>
        <fullName evidence="3">RCC1-like domain-containing protein</fullName>
    </recommendedName>
</protein>
<dbReference type="InterPro" id="IPR000408">
    <property type="entry name" value="Reg_chr_condens"/>
</dbReference>
<dbReference type="PANTHER" id="PTHR22870">
    <property type="entry name" value="REGULATOR OF CHROMOSOME CONDENSATION"/>
    <property type="match status" value="1"/>
</dbReference>
<reference evidence="5" key="1">
    <citation type="submission" date="2022-11" db="UniProtKB">
        <authorList>
            <consortium name="WormBaseParasite"/>
        </authorList>
    </citation>
    <scope>IDENTIFICATION</scope>
</reference>
<dbReference type="SUPFAM" id="SSF69322">
    <property type="entry name" value="Tricorn protease domain 2"/>
    <property type="match status" value="1"/>
</dbReference>
<keyword evidence="1" id="KW-0677">Repeat</keyword>
<feature type="repeat" description="RCC1" evidence="2">
    <location>
        <begin position="700"/>
        <end position="750"/>
    </location>
</feature>
<dbReference type="InterPro" id="IPR051210">
    <property type="entry name" value="Ub_ligase/GEF_domain"/>
</dbReference>
<keyword evidence="4" id="KW-1185">Reference proteome</keyword>
<feature type="repeat" description="RCC1" evidence="2">
    <location>
        <begin position="933"/>
        <end position="984"/>
    </location>
</feature>
<feature type="domain" description="RCC1-like" evidence="3">
    <location>
        <begin position="736"/>
        <end position="1011"/>
    </location>
</feature>
<evidence type="ECO:0000313" key="4">
    <source>
        <dbReference type="Proteomes" id="UP000887581"/>
    </source>
</evidence>
<organism evidence="4 5">
    <name type="scientific">Setaria digitata</name>
    <dbReference type="NCBI Taxonomy" id="48799"/>
    <lineage>
        <taxon>Eukaryota</taxon>
        <taxon>Metazoa</taxon>
        <taxon>Ecdysozoa</taxon>
        <taxon>Nematoda</taxon>
        <taxon>Chromadorea</taxon>
        <taxon>Rhabditida</taxon>
        <taxon>Spirurina</taxon>
        <taxon>Spiruromorpha</taxon>
        <taxon>Filarioidea</taxon>
        <taxon>Setariidae</taxon>
        <taxon>Setaria</taxon>
    </lineage>
</organism>
<name>A0A915PPQ4_9BILA</name>
<accession>A0A915PPQ4</accession>
<dbReference type="Pfam" id="PF25390">
    <property type="entry name" value="WD40_RLD"/>
    <property type="match status" value="1"/>
</dbReference>
<dbReference type="PRINTS" id="PR00633">
    <property type="entry name" value="RCCNDNSATION"/>
</dbReference>
<evidence type="ECO:0000313" key="5">
    <source>
        <dbReference type="WBParaSite" id="sdigi.contig19.g1678.t1"/>
    </source>
</evidence>
<dbReference type="Gene3D" id="2.130.10.30">
    <property type="entry name" value="Regulator of chromosome condensation 1/beta-lactamase-inhibitor protein II"/>
    <property type="match status" value="2"/>
</dbReference>
<dbReference type="PROSITE" id="PS50012">
    <property type="entry name" value="RCC1_3"/>
    <property type="match status" value="4"/>
</dbReference>
<proteinExistence type="predicted"/>
<dbReference type="Pfam" id="PF13540">
    <property type="entry name" value="RCC1_2"/>
    <property type="match status" value="1"/>
</dbReference>
<dbReference type="SUPFAM" id="SSF50985">
    <property type="entry name" value="RCC1/BLIP-II"/>
    <property type="match status" value="2"/>
</dbReference>
<feature type="repeat" description="RCC1" evidence="2">
    <location>
        <begin position="751"/>
        <end position="804"/>
    </location>
</feature>
<feature type="repeat" description="RCC1" evidence="2">
    <location>
        <begin position="805"/>
        <end position="855"/>
    </location>
</feature>
<sequence>MSYKWQKEVWGCELDGNERIIDWSFLSEANFTLAVLLTSSGGVLIYSNVGSSGVRLCVTHLQKFAPAVKEAAAVCVLPDASGLAFILLKGSVLLIPLRCILDVPWGRCDILANDSISILEVNGVEEGCLCTPTSALCYNAFHSNRPYLIYANKAGQLFIIDLTMMAVSVMLRAPESIHNIALYTNKDDVHLLVSGFTGEQWILPLETDGRGLRETLGQVIPWDLREHYNKRSHISVAFDGLLAVLSTEDCVIKFYDDADMKIAKNSVSVPKNTWQVHVLPHAIFAITDQASGAETSVYFGGLFTTSNIFYEKILDFPDEKVLGFVPILCENILPSCLLVMERDVIVLSPNKSSREVLVDYIAKLDYNYNVCTLVAETFKMSTTDLVQNILDDTFSNIQNFEDREIILNKLIHLALDSSMDLIGLVHWCTKNSSEHALVEVVRDICASDPSEECRHHMINLCMARYKVYPQEQDKIKATLNEFLVQHPDVHIGMEKLLEADFWTTVAIIIDNSLDKAETVGRYLARTEKDWPVIHSSFIVKILSSLCWKSYSKEDGEMLLRRMTEFLPCLRSVPHLTAFAKIGVEQLISYPHNAAILYILSSLYLMQAAYNTVSYSSFGLEKCSPSPTDTLISSGSNFTAVVTSEESVGYWGEFSPGTLKSKECEKSLERRVSPLRMLDVPARVCSVSCGTEHLLCLTIHGKVYAFGQNRFGQCGVGHTHEVAVATEITGNYGTARTVCAGHYHSALINHEGYAFTWGWSFHGQLGIDVRCSFRDELVPRQVKSLNGKVISVACGYAHTLFLMESGVVYSSGNGTYGQLGVGAEIKKRFQPEVVPVPDKITMIASKYFHCLAVSEAQKIYCWGTNPQALKMKMFVKRRLRMETDKTTALVGKRNDKLAISNAHLTVNELEHMVQGRIVHIDAGYSHSALVNEHKNLYTWGKSLDMQLGHGNKKEQDEPHQLFEPADVAWDFVSCGYDFTTAVTSKGTIYVWGRNYKGNLGVESSVSSSVTRKIVFKTTKGPSRTIEVAGDNPCIPRPTKFPSLVAFTLTGFTEISEICFDEVRKRSFIDFVRTMDSEAISSISSQLLRNPVYCFPAVYVHLLAGDLIHAVELLVQLTSKEIEAVTGNNNDLEGNEVFTSIDVVWDVLCRHPNFTVQSKAVSDLLSAFALGGRIVKSRKLSALVSLLLISKPKILSSLNSSEILEILEKWQPDPYAYGLQISQNSVQNYSGRVRYWTCCGAVEKCPTVVRNSTINDKRRICPRCCEKWSCLVRAKFLKYENYTSK</sequence>
<dbReference type="Proteomes" id="UP000887581">
    <property type="component" value="Unplaced"/>
</dbReference>
<evidence type="ECO:0000256" key="1">
    <source>
        <dbReference type="ARBA" id="ARBA00022737"/>
    </source>
</evidence>